<dbReference type="EMBL" id="GGEC01078370">
    <property type="protein sequence ID" value="MBX58854.1"/>
    <property type="molecule type" value="Transcribed_RNA"/>
</dbReference>
<protein>
    <submittedName>
        <fullName evidence="1">Uncharacterized protein</fullName>
    </submittedName>
</protein>
<sequence>MHNLKHPQASACSNDSKWTISSHISTQQTPPKILRSLRNLHSLHLQSNNKPNHIPLQHRHFLPHRSHATPHPRCVQSL</sequence>
<dbReference type="AlphaFoldDB" id="A0A2P2PVT7"/>
<proteinExistence type="predicted"/>
<accession>A0A2P2PVT7</accession>
<evidence type="ECO:0000313" key="1">
    <source>
        <dbReference type="EMBL" id="MBX58854.1"/>
    </source>
</evidence>
<name>A0A2P2PVT7_RHIMU</name>
<reference evidence="1" key="1">
    <citation type="submission" date="2018-02" db="EMBL/GenBank/DDBJ databases">
        <title>Rhizophora mucronata_Transcriptome.</title>
        <authorList>
            <person name="Meera S.P."/>
            <person name="Sreeshan A."/>
            <person name="Augustine A."/>
        </authorList>
    </citation>
    <scope>NUCLEOTIDE SEQUENCE</scope>
    <source>
        <tissue evidence="1">Leaf</tissue>
    </source>
</reference>
<organism evidence="1">
    <name type="scientific">Rhizophora mucronata</name>
    <name type="common">Asiatic mangrove</name>
    <dbReference type="NCBI Taxonomy" id="61149"/>
    <lineage>
        <taxon>Eukaryota</taxon>
        <taxon>Viridiplantae</taxon>
        <taxon>Streptophyta</taxon>
        <taxon>Embryophyta</taxon>
        <taxon>Tracheophyta</taxon>
        <taxon>Spermatophyta</taxon>
        <taxon>Magnoliopsida</taxon>
        <taxon>eudicotyledons</taxon>
        <taxon>Gunneridae</taxon>
        <taxon>Pentapetalae</taxon>
        <taxon>rosids</taxon>
        <taxon>fabids</taxon>
        <taxon>Malpighiales</taxon>
        <taxon>Rhizophoraceae</taxon>
        <taxon>Rhizophora</taxon>
    </lineage>
</organism>